<evidence type="ECO:0000313" key="2">
    <source>
        <dbReference type="EMBL" id="MBS6097349.1"/>
    </source>
</evidence>
<feature type="region of interest" description="Disordered" evidence="1">
    <location>
        <begin position="116"/>
        <end position="138"/>
    </location>
</feature>
<organism evidence="2 4">
    <name type="scientific">Streptococcus vestibularis</name>
    <dbReference type="NCBI Taxonomy" id="1343"/>
    <lineage>
        <taxon>Bacteria</taxon>
        <taxon>Bacillati</taxon>
        <taxon>Bacillota</taxon>
        <taxon>Bacilli</taxon>
        <taxon>Lactobacillales</taxon>
        <taxon>Streptococcaceae</taxon>
        <taxon>Streptococcus</taxon>
    </lineage>
</organism>
<feature type="compositionally biased region" description="Polar residues" evidence="1">
    <location>
        <begin position="52"/>
        <end position="103"/>
    </location>
</feature>
<protein>
    <submittedName>
        <fullName evidence="2">Uncharacterized protein</fullName>
    </submittedName>
</protein>
<evidence type="ECO:0000256" key="1">
    <source>
        <dbReference type="SAM" id="MobiDB-lite"/>
    </source>
</evidence>
<name>A0A943M1Y7_STRVE</name>
<dbReference type="Proteomes" id="UP000703822">
    <property type="component" value="Unassembled WGS sequence"/>
</dbReference>
<proteinExistence type="predicted"/>
<reference evidence="2" key="1">
    <citation type="submission" date="2021-05" db="EMBL/GenBank/DDBJ databases">
        <title>Infant gut strain persistence is associated with maternal origin, phylogeny, and functional potential including surface adhesion and iron acquisition.</title>
        <authorList>
            <person name="Lou Y.C."/>
        </authorList>
    </citation>
    <scope>NUCLEOTIDE SEQUENCE</scope>
    <source>
        <strain evidence="2">L3_122_031G1_dasL3_122_031G1_maxbin2.maxbin.025s ta_sub</strain>
    </source>
</reference>
<dbReference type="EMBL" id="JAHAGS010000034">
    <property type="protein sequence ID" value="MBS6097349.1"/>
    <property type="molecule type" value="Genomic_DNA"/>
</dbReference>
<dbReference type="Proteomes" id="UP001172310">
    <property type="component" value="Unassembled WGS sequence"/>
</dbReference>
<gene>
    <name evidence="2" type="ORF">KH901_02545</name>
    <name evidence="3" type="ORF">QY913_07245</name>
</gene>
<feature type="region of interest" description="Disordered" evidence="1">
    <location>
        <begin position="49"/>
        <end position="103"/>
    </location>
</feature>
<sequence length="138" mass="14282">MELGIDNKVLADELTTEVQTAGVASAATPISQDEQLYSTLALMIENKAKSETAPSVTDSQASAKTEPSQSTDIGSGTTKSMDSSSQTSEAKNHESSSTAQASLENLVVTNGLTNTSALSASNELEATEAAIMNTESDY</sequence>
<evidence type="ECO:0000313" key="3">
    <source>
        <dbReference type="EMBL" id="MDN5269909.1"/>
    </source>
</evidence>
<reference evidence="3" key="2">
    <citation type="submission" date="2023-07" db="EMBL/GenBank/DDBJ databases">
        <title>SVep1, a Temperate Phage of Human Oral Commensal Streptococcus vestibularis.</title>
        <authorList>
            <person name="Wu M."/>
            <person name="Zhu Y."/>
            <person name="Li Y."/>
        </authorList>
    </citation>
    <scope>NUCLEOTIDE SEQUENCE</scope>
    <source>
        <strain evidence="3">SVE8</strain>
    </source>
</reference>
<dbReference type="RefSeq" id="WP_247919012.1">
    <property type="nucleotide sequence ID" value="NZ_JALDVO010000024.1"/>
</dbReference>
<comment type="caution">
    <text evidence="2">The sequence shown here is derived from an EMBL/GenBank/DDBJ whole genome shotgun (WGS) entry which is preliminary data.</text>
</comment>
<evidence type="ECO:0000313" key="4">
    <source>
        <dbReference type="Proteomes" id="UP000703822"/>
    </source>
</evidence>
<dbReference type="EMBL" id="JAUJGC010000030">
    <property type="protein sequence ID" value="MDN5269909.1"/>
    <property type="molecule type" value="Genomic_DNA"/>
</dbReference>
<accession>A0A943M1Y7</accession>
<dbReference type="AlphaFoldDB" id="A0A943M1Y7"/>